<dbReference type="PANTHER" id="PTHR43327:SF31">
    <property type="entry name" value="HYPERSENSITIVE-INDUCED RESPONSE PROTEIN 2"/>
    <property type="match status" value="1"/>
</dbReference>
<reference evidence="2" key="1">
    <citation type="submission" date="2021-11" db="EMBL/GenBank/DDBJ databases">
        <authorList>
            <consortium name="Genoscope - CEA"/>
            <person name="William W."/>
        </authorList>
    </citation>
    <scope>NUCLEOTIDE SEQUENCE</scope>
</reference>
<accession>A0A8J2WVD5</accession>
<dbReference type="OrthoDB" id="434619at2759"/>
<dbReference type="InterPro" id="IPR050710">
    <property type="entry name" value="Band7/mec-2_domain"/>
</dbReference>
<gene>
    <name evidence="2" type="ORF">PECAL_2P18880</name>
</gene>
<dbReference type="EMBL" id="CAKKNE010000002">
    <property type="protein sequence ID" value="CAH0368799.1"/>
    <property type="molecule type" value="Genomic_DNA"/>
</dbReference>
<dbReference type="SMART" id="SM00244">
    <property type="entry name" value="PHB"/>
    <property type="match status" value="1"/>
</dbReference>
<dbReference type="InterPro" id="IPR001107">
    <property type="entry name" value="Band_7"/>
</dbReference>
<feature type="domain" description="Band 7" evidence="1">
    <location>
        <begin position="29"/>
        <end position="233"/>
    </location>
</feature>
<dbReference type="Pfam" id="PF01145">
    <property type="entry name" value="Band_7"/>
    <property type="match status" value="1"/>
</dbReference>
<dbReference type="Proteomes" id="UP000789595">
    <property type="component" value="Unassembled WGS sequence"/>
</dbReference>
<comment type="caution">
    <text evidence="2">The sequence shown here is derived from an EMBL/GenBank/DDBJ whole genome shotgun (WGS) entry which is preliminary data.</text>
</comment>
<proteinExistence type="predicted"/>
<protein>
    <recommendedName>
        <fullName evidence="1">Band 7 domain-containing protein</fullName>
    </recommendedName>
</protein>
<evidence type="ECO:0000313" key="2">
    <source>
        <dbReference type="EMBL" id="CAH0368799.1"/>
    </source>
</evidence>
<keyword evidence="3" id="KW-1185">Reference proteome</keyword>
<dbReference type="Gene3D" id="3.30.479.30">
    <property type="entry name" value="Band 7 domain"/>
    <property type="match status" value="1"/>
</dbReference>
<name>A0A8J2WVD5_9STRA</name>
<evidence type="ECO:0000259" key="1">
    <source>
        <dbReference type="SMART" id="SM00244"/>
    </source>
</evidence>
<dbReference type="SUPFAM" id="SSF117892">
    <property type="entry name" value="Band 7/SPFH domain"/>
    <property type="match status" value="1"/>
</dbReference>
<dbReference type="InterPro" id="IPR036013">
    <property type="entry name" value="Band_7/SPFH_dom_sf"/>
</dbReference>
<dbReference type="AlphaFoldDB" id="A0A8J2WVD5"/>
<organism evidence="2 3">
    <name type="scientific">Pelagomonas calceolata</name>
    <dbReference type="NCBI Taxonomy" id="35677"/>
    <lineage>
        <taxon>Eukaryota</taxon>
        <taxon>Sar</taxon>
        <taxon>Stramenopiles</taxon>
        <taxon>Ochrophyta</taxon>
        <taxon>Pelagophyceae</taxon>
        <taxon>Pelagomonadales</taxon>
        <taxon>Pelagomonadaceae</taxon>
        <taxon>Pelagomonas</taxon>
    </lineage>
</organism>
<sequence>MAAICQGCLCFQCVTTCLQSWEQIVGAKTRRDLLRRSEIGIIERCGRYERLAPPGLRCVCWPLETAGRISRRIQQLDVACVTRRPARELLRRRAHCRARLIGTSCAGETKTSDNVFLNVIISVQYKVKEEYVYEAFYVLNDPSEQIKSYVYDVVRSTLPLLTLDKAFESKEMVAQSVKRELSGTCCIVLWLKEPRQNWRCVGVMSEYGFVIHNALVTDISPDGRVKTAMNEINASKRLKEAAFEKAEGEKILLVKSAEAQAESKYLSGVGVARQRKAIVDGLRDSISQFSGNVKGSTPKDVIDLLLLTQYFDMLKEVGTQRGTRAVFLPRKKKSQISAFRDGLLQAQAGRN</sequence>
<dbReference type="CDD" id="cd03407">
    <property type="entry name" value="SPFH_like_u4"/>
    <property type="match status" value="1"/>
</dbReference>
<dbReference type="PANTHER" id="PTHR43327">
    <property type="entry name" value="STOMATIN-LIKE PROTEIN 2, MITOCHONDRIAL"/>
    <property type="match status" value="1"/>
</dbReference>
<evidence type="ECO:0000313" key="3">
    <source>
        <dbReference type="Proteomes" id="UP000789595"/>
    </source>
</evidence>